<proteinExistence type="inferred from homology"/>
<reference evidence="3 4" key="1">
    <citation type="submission" date="2023-03" db="EMBL/GenBank/DDBJ databases">
        <title>Complete genome sequence of Tepidibacter sp. SWIR-1, isolated from a deep-sea hydrothermal vent.</title>
        <authorList>
            <person name="Li X."/>
        </authorList>
    </citation>
    <scope>NUCLEOTIDE SEQUENCE [LARGE SCALE GENOMIC DNA]</scope>
    <source>
        <strain evidence="3 4">SWIR-1</strain>
    </source>
</reference>
<comment type="similarity">
    <text evidence="1">Belongs to the thioesterase family.</text>
</comment>
<accession>A0ABY8EFW4</accession>
<dbReference type="InterPro" id="IPR012223">
    <property type="entry name" value="TEII"/>
</dbReference>
<dbReference type="InterPro" id="IPR029058">
    <property type="entry name" value="AB_hydrolase_fold"/>
</dbReference>
<gene>
    <name evidence="3" type="ORF">P4S50_07125</name>
</gene>
<dbReference type="RefSeq" id="WP_277734037.1">
    <property type="nucleotide sequence ID" value="NZ_CP120733.1"/>
</dbReference>
<protein>
    <submittedName>
        <fullName evidence="3">Thioesterase domain-containing protein</fullName>
    </submittedName>
</protein>
<dbReference type="Gene3D" id="3.40.50.1820">
    <property type="entry name" value="alpha/beta hydrolase"/>
    <property type="match status" value="1"/>
</dbReference>
<dbReference type="Proteomes" id="UP001222800">
    <property type="component" value="Chromosome"/>
</dbReference>
<evidence type="ECO:0000313" key="3">
    <source>
        <dbReference type="EMBL" id="WFD11842.1"/>
    </source>
</evidence>
<evidence type="ECO:0000256" key="1">
    <source>
        <dbReference type="ARBA" id="ARBA00007169"/>
    </source>
</evidence>
<organism evidence="3 4">
    <name type="scientific">Tepidibacter hydrothermalis</name>
    <dbReference type="NCBI Taxonomy" id="3036126"/>
    <lineage>
        <taxon>Bacteria</taxon>
        <taxon>Bacillati</taxon>
        <taxon>Bacillota</taxon>
        <taxon>Clostridia</taxon>
        <taxon>Peptostreptococcales</taxon>
        <taxon>Peptostreptococcaceae</taxon>
        <taxon>Tepidibacter</taxon>
    </lineage>
</organism>
<dbReference type="SUPFAM" id="SSF53474">
    <property type="entry name" value="alpha/beta-Hydrolases"/>
    <property type="match status" value="1"/>
</dbReference>
<dbReference type="Pfam" id="PF00975">
    <property type="entry name" value="Thioesterase"/>
    <property type="match status" value="1"/>
</dbReference>
<feature type="domain" description="Thioesterase" evidence="2">
    <location>
        <begin position="19"/>
        <end position="241"/>
    </location>
</feature>
<dbReference type="PANTHER" id="PTHR11487:SF0">
    <property type="entry name" value="S-ACYL FATTY ACID SYNTHASE THIOESTERASE, MEDIUM CHAIN"/>
    <property type="match status" value="1"/>
</dbReference>
<dbReference type="EMBL" id="CP120733">
    <property type="protein sequence ID" value="WFD11842.1"/>
    <property type="molecule type" value="Genomic_DNA"/>
</dbReference>
<evidence type="ECO:0000259" key="2">
    <source>
        <dbReference type="Pfam" id="PF00975"/>
    </source>
</evidence>
<evidence type="ECO:0000313" key="4">
    <source>
        <dbReference type="Proteomes" id="UP001222800"/>
    </source>
</evidence>
<dbReference type="InterPro" id="IPR001031">
    <property type="entry name" value="Thioesterase"/>
</dbReference>
<name>A0ABY8EFW4_9FIRM</name>
<keyword evidence="4" id="KW-1185">Reference proteome</keyword>
<dbReference type="PANTHER" id="PTHR11487">
    <property type="entry name" value="THIOESTERASE"/>
    <property type="match status" value="1"/>
</dbReference>
<sequence>MIDKDWFVHSGEYKRKRKRLFLFPYAGGGASVFRSWQSKFEDVELICAQYPGRENRMNEKPINDFEKLLTNIYQSILPLISDGVPYYFFGHSLGTKIVYELTLKLQKQNHQLPKGIIVSAGRAPCYKEKNPIYHLENAEFLQELGRFSGTPNEILSNIEVMELFIPMLKADFQLDEKYINTQIIPVEIPILGLKGTKDKEVLTEEVYKWQEYTTENFDCKTVEGGHMFVNTNYEQVINHIMEFMEK</sequence>